<name>A0ACC3SET2_9PEZI</name>
<comment type="caution">
    <text evidence="1">The sequence shown here is derived from an EMBL/GenBank/DDBJ whole genome shotgun (WGS) entry which is preliminary data.</text>
</comment>
<reference evidence="1" key="1">
    <citation type="submission" date="2024-02" db="EMBL/GenBank/DDBJ databases">
        <title>Metagenome Assembled Genome of Zalaria obscura JY119.</title>
        <authorList>
            <person name="Vighnesh L."/>
            <person name="Jagadeeshwari U."/>
            <person name="Venkata Ramana C."/>
            <person name="Sasikala C."/>
        </authorList>
    </citation>
    <scope>NUCLEOTIDE SEQUENCE</scope>
    <source>
        <strain evidence="1">JY119</strain>
    </source>
</reference>
<organism evidence="1 2">
    <name type="scientific">Zalaria obscura</name>
    <dbReference type="NCBI Taxonomy" id="2024903"/>
    <lineage>
        <taxon>Eukaryota</taxon>
        <taxon>Fungi</taxon>
        <taxon>Dikarya</taxon>
        <taxon>Ascomycota</taxon>
        <taxon>Pezizomycotina</taxon>
        <taxon>Dothideomycetes</taxon>
        <taxon>Dothideomycetidae</taxon>
        <taxon>Dothideales</taxon>
        <taxon>Zalariaceae</taxon>
        <taxon>Zalaria</taxon>
    </lineage>
</organism>
<sequence>MQVGGCELVAWRISSGIAGDVTASHWSLPSANGFGGVELVSHAATPLSRDVAPTHSKGAEKVSSYRHKHAMLLMSVAFYESLRRAGTRVHALRKESADVQHAVRGSTTRAHMSAERTAISLDVGALEK</sequence>
<protein>
    <submittedName>
        <fullName evidence="1">Uncharacterized protein</fullName>
    </submittedName>
</protein>
<proteinExistence type="predicted"/>
<evidence type="ECO:0000313" key="1">
    <source>
        <dbReference type="EMBL" id="KAK8210130.1"/>
    </source>
</evidence>
<accession>A0ACC3SET2</accession>
<dbReference type="Proteomes" id="UP001320706">
    <property type="component" value="Unassembled WGS sequence"/>
</dbReference>
<evidence type="ECO:0000313" key="2">
    <source>
        <dbReference type="Proteomes" id="UP001320706"/>
    </source>
</evidence>
<dbReference type="EMBL" id="JAMKPW020000016">
    <property type="protein sequence ID" value="KAK8210130.1"/>
    <property type="molecule type" value="Genomic_DNA"/>
</dbReference>
<gene>
    <name evidence="1" type="ORF">M8818_003617</name>
</gene>
<keyword evidence="2" id="KW-1185">Reference proteome</keyword>